<keyword evidence="13" id="KW-0464">Manganese</keyword>
<comment type="cofactor">
    <cofactor evidence="2">
        <name>Mn(2+)</name>
        <dbReference type="ChEBI" id="CHEBI:29035"/>
    </cofactor>
</comment>
<feature type="binding site" evidence="10 13">
    <location>
        <position position="39"/>
    </location>
    <ligand>
        <name>a divalent metal cation</name>
        <dbReference type="ChEBI" id="CHEBI:60240"/>
    </ligand>
</feature>
<evidence type="ECO:0000256" key="14">
    <source>
        <dbReference type="PIRSR" id="PIRSR001461-3"/>
    </source>
</evidence>
<feature type="active site" description="Proton acceptor" evidence="10 12">
    <location>
        <position position="41"/>
    </location>
</feature>
<protein>
    <recommendedName>
        <fullName evidence="7 10">Ribulose-phosphate 3-epimerase</fullName>
        <ecNumber evidence="7 10">5.1.3.1</ecNumber>
    </recommendedName>
</protein>
<keyword evidence="13" id="KW-0170">Cobalt</keyword>
<name>A0A537JXF6_9BACT</name>
<dbReference type="HAMAP" id="MF_02227">
    <property type="entry name" value="RPE"/>
    <property type="match status" value="1"/>
</dbReference>
<evidence type="ECO:0000256" key="8">
    <source>
        <dbReference type="ARBA" id="ARBA00022723"/>
    </source>
</evidence>
<dbReference type="EMBL" id="VBAK01000144">
    <property type="protein sequence ID" value="TMI88180.1"/>
    <property type="molecule type" value="Genomic_DNA"/>
</dbReference>
<dbReference type="GO" id="GO:0046872">
    <property type="term" value="F:metal ion binding"/>
    <property type="evidence" value="ECO:0007669"/>
    <property type="project" value="UniProtKB-UniRule"/>
</dbReference>
<comment type="caution">
    <text evidence="10">Lacks conserved residue(s) required for the propagation of feature annotation.</text>
</comment>
<evidence type="ECO:0000256" key="12">
    <source>
        <dbReference type="PIRSR" id="PIRSR001461-1"/>
    </source>
</evidence>
<dbReference type="InterPro" id="IPR000056">
    <property type="entry name" value="Ribul_P_3_epim-like"/>
</dbReference>
<dbReference type="SUPFAM" id="SSF51366">
    <property type="entry name" value="Ribulose-phoshate binding barrel"/>
    <property type="match status" value="1"/>
</dbReference>
<evidence type="ECO:0000256" key="9">
    <source>
        <dbReference type="ARBA" id="ARBA00023235"/>
    </source>
</evidence>
<dbReference type="GO" id="GO:0019323">
    <property type="term" value="P:pentose catabolic process"/>
    <property type="evidence" value="ECO:0007669"/>
    <property type="project" value="UniProtKB-UniRule"/>
</dbReference>
<dbReference type="GO" id="GO:0004750">
    <property type="term" value="F:D-ribulose-phosphate 3-epimerase activity"/>
    <property type="evidence" value="ECO:0007669"/>
    <property type="project" value="UniProtKB-UniRule"/>
</dbReference>
<comment type="catalytic activity">
    <reaction evidence="1 10 11">
        <text>D-ribulose 5-phosphate = D-xylulose 5-phosphate</text>
        <dbReference type="Rhea" id="RHEA:13677"/>
        <dbReference type="ChEBI" id="CHEBI:57737"/>
        <dbReference type="ChEBI" id="CHEBI:58121"/>
        <dbReference type="EC" id="5.1.3.1"/>
    </reaction>
</comment>
<dbReference type="NCBIfam" id="NF004076">
    <property type="entry name" value="PRK05581.1-4"/>
    <property type="match status" value="1"/>
</dbReference>
<keyword evidence="10 11" id="KW-0119">Carbohydrate metabolism</keyword>
<feature type="binding site" evidence="10">
    <location>
        <begin position="181"/>
        <end position="183"/>
    </location>
    <ligand>
        <name>substrate</name>
    </ligand>
</feature>
<gene>
    <name evidence="10" type="primary">rpe</name>
    <name evidence="15" type="ORF">E6H00_13570</name>
</gene>
<dbReference type="InterPro" id="IPR013785">
    <property type="entry name" value="Aldolase_TIM"/>
</dbReference>
<dbReference type="PROSITE" id="PS01086">
    <property type="entry name" value="RIBUL_P_3_EPIMER_2"/>
    <property type="match status" value="1"/>
</dbReference>
<accession>A0A537JXF6</accession>
<feature type="binding site" evidence="10 13">
    <location>
        <position position="41"/>
    </location>
    <ligand>
        <name>a divalent metal cation</name>
        <dbReference type="ChEBI" id="CHEBI:60240"/>
    </ligand>
</feature>
<dbReference type="InterPro" id="IPR026019">
    <property type="entry name" value="Ribul_P_3_epim"/>
</dbReference>
<keyword evidence="8 10" id="KW-0479">Metal-binding</keyword>
<feature type="active site" description="Proton donor" evidence="10 12">
    <location>
        <position position="181"/>
    </location>
</feature>
<proteinExistence type="inferred from homology"/>
<evidence type="ECO:0000256" key="13">
    <source>
        <dbReference type="PIRSR" id="PIRSR001461-2"/>
    </source>
</evidence>
<dbReference type="FunFam" id="3.20.20.70:FF:000004">
    <property type="entry name" value="Ribulose-phosphate 3-epimerase"/>
    <property type="match status" value="1"/>
</dbReference>
<evidence type="ECO:0000256" key="3">
    <source>
        <dbReference type="ARBA" id="ARBA00001941"/>
    </source>
</evidence>
<feature type="binding site" evidence="14">
    <location>
        <begin position="203"/>
        <end position="204"/>
    </location>
    <ligand>
        <name>substrate</name>
    </ligand>
</feature>
<comment type="pathway">
    <text evidence="10">Carbohydrate degradation.</text>
</comment>
<feature type="binding site" evidence="14">
    <location>
        <begin position="148"/>
        <end position="151"/>
    </location>
    <ligand>
        <name>substrate</name>
    </ligand>
</feature>
<dbReference type="GO" id="GO:0006098">
    <property type="term" value="P:pentose-phosphate shunt"/>
    <property type="evidence" value="ECO:0007669"/>
    <property type="project" value="UniProtKB-UniRule"/>
</dbReference>
<feature type="binding site" evidence="14">
    <location>
        <position position="183"/>
    </location>
    <ligand>
        <name>substrate</name>
    </ligand>
</feature>
<dbReference type="AlphaFoldDB" id="A0A537JXF6"/>
<evidence type="ECO:0000256" key="4">
    <source>
        <dbReference type="ARBA" id="ARBA00001947"/>
    </source>
</evidence>
<comment type="cofactor">
    <cofactor evidence="5">
        <name>Fe(2+)</name>
        <dbReference type="ChEBI" id="CHEBI:29033"/>
    </cofactor>
</comment>
<feature type="binding site" evidence="10 14">
    <location>
        <position position="72"/>
    </location>
    <ligand>
        <name>substrate</name>
    </ligand>
</feature>
<dbReference type="CDD" id="cd00429">
    <property type="entry name" value="RPE"/>
    <property type="match status" value="1"/>
</dbReference>
<reference evidence="15 16" key="1">
    <citation type="journal article" date="2019" name="Nat. Microbiol.">
        <title>Mediterranean grassland soil C-N compound turnover is dependent on rainfall and depth, and is mediated by genomically divergent microorganisms.</title>
        <authorList>
            <person name="Diamond S."/>
            <person name="Andeer P.F."/>
            <person name="Li Z."/>
            <person name="Crits-Christoph A."/>
            <person name="Burstein D."/>
            <person name="Anantharaman K."/>
            <person name="Lane K.R."/>
            <person name="Thomas B.C."/>
            <person name="Pan C."/>
            <person name="Northen T.R."/>
            <person name="Banfield J.F."/>
        </authorList>
    </citation>
    <scope>NUCLEOTIDE SEQUENCE [LARGE SCALE GENOMIC DNA]</scope>
    <source>
        <strain evidence="15">NP_3</strain>
    </source>
</reference>
<keyword evidence="13" id="KW-0862">Zinc</keyword>
<comment type="caution">
    <text evidence="15">The sequence shown here is derived from an EMBL/GenBank/DDBJ whole genome shotgun (WGS) entry which is preliminary data.</text>
</comment>
<evidence type="ECO:0000256" key="5">
    <source>
        <dbReference type="ARBA" id="ARBA00001954"/>
    </source>
</evidence>
<comment type="cofactor">
    <cofactor evidence="10 13">
        <name>a divalent metal cation</name>
        <dbReference type="ChEBI" id="CHEBI:60240"/>
    </cofactor>
    <text evidence="10 13">Binds 1 divalent metal cation per subunit.</text>
</comment>
<comment type="similarity">
    <text evidence="6 10 11">Belongs to the ribulose-phosphate 3-epimerase family.</text>
</comment>
<evidence type="ECO:0000256" key="10">
    <source>
        <dbReference type="HAMAP-Rule" id="MF_02227"/>
    </source>
</evidence>
<dbReference type="Gene3D" id="3.20.20.70">
    <property type="entry name" value="Aldolase class I"/>
    <property type="match status" value="1"/>
</dbReference>
<evidence type="ECO:0000256" key="2">
    <source>
        <dbReference type="ARBA" id="ARBA00001936"/>
    </source>
</evidence>
<evidence type="ECO:0000256" key="11">
    <source>
        <dbReference type="PIRNR" id="PIRNR001461"/>
    </source>
</evidence>
<evidence type="ECO:0000256" key="6">
    <source>
        <dbReference type="ARBA" id="ARBA00009541"/>
    </source>
</evidence>
<comment type="function">
    <text evidence="10">Catalyzes the reversible epimerization of D-ribulose 5-phosphate to D-xylulose 5-phosphate.</text>
</comment>
<dbReference type="GO" id="GO:0005737">
    <property type="term" value="C:cytoplasm"/>
    <property type="evidence" value="ECO:0007669"/>
    <property type="project" value="UniProtKB-ARBA"/>
</dbReference>
<keyword evidence="9 10" id="KW-0413">Isomerase</keyword>
<evidence type="ECO:0000256" key="7">
    <source>
        <dbReference type="ARBA" id="ARBA00013188"/>
    </source>
</evidence>
<feature type="binding site" evidence="10 13">
    <location>
        <position position="181"/>
    </location>
    <ligand>
        <name>a divalent metal cation</name>
        <dbReference type="ChEBI" id="CHEBI:60240"/>
    </ligand>
</feature>
<evidence type="ECO:0000313" key="15">
    <source>
        <dbReference type="EMBL" id="TMI88180.1"/>
    </source>
</evidence>
<comment type="cofactor">
    <cofactor evidence="4">
        <name>Zn(2+)</name>
        <dbReference type="ChEBI" id="CHEBI:29105"/>
    </cofactor>
</comment>
<feature type="binding site" evidence="10 14">
    <location>
        <position position="14"/>
    </location>
    <ligand>
        <name>substrate</name>
    </ligand>
</feature>
<sequence>MTPDPAGEVRIAPSILAADFGRLTEEVRAAERAGAAMIHIDVMDGRFVPEITMGPVVVRAVRRATALPLDVHLMVVEPERQVRAFAEAGAARLAAHVEASPHLYQTIQQIRALGVEPAVALNPATPLEEIEWVLPVVTAVLVMTVEPGSGGQPFIPEMLAKIRGLADLRRSRGLGFEIAVDGGLGPDTASSVVQAGASVLVAGTAVFGAPDGVDAAMARLRAAVRPVRRPS</sequence>
<evidence type="ECO:0000256" key="1">
    <source>
        <dbReference type="ARBA" id="ARBA00001782"/>
    </source>
</evidence>
<dbReference type="PIRSF" id="PIRSF001461">
    <property type="entry name" value="RPE"/>
    <property type="match status" value="1"/>
</dbReference>
<feature type="binding site" evidence="10 13">
    <location>
        <position position="72"/>
    </location>
    <ligand>
        <name>a divalent metal cation</name>
        <dbReference type="ChEBI" id="CHEBI:60240"/>
    </ligand>
</feature>
<organism evidence="15 16">
    <name type="scientific">Candidatus Segetimicrobium genomatis</name>
    <dbReference type="NCBI Taxonomy" id="2569760"/>
    <lineage>
        <taxon>Bacteria</taxon>
        <taxon>Bacillati</taxon>
        <taxon>Candidatus Sysuimicrobiota</taxon>
        <taxon>Candidatus Sysuimicrobiia</taxon>
        <taxon>Candidatus Sysuimicrobiales</taxon>
        <taxon>Candidatus Segetimicrobiaceae</taxon>
        <taxon>Candidatus Segetimicrobium</taxon>
    </lineage>
</organism>
<dbReference type="Pfam" id="PF00834">
    <property type="entry name" value="Ribul_P_3_epim"/>
    <property type="match status" value="1"/>
</dbReference>
<dbReference type="InterPro" id="IPR011060">
    <property type="entry name" value="RibuloseP-bd_barrel"/>
</dbReference>
<dbReference type="EC" id="5.1.3.1" evidence="7 10"/>
<dbReference type="NCBIfam" id="TIGR01163">
    <property type="entry name" value="rpe"/>
    <property type="match status" value="1"/>
</dbReference>
<comment type="cofactor">
    <cofactor evidence="3">
        <name>Co(2+)</name>
        <dbReference type="ChEBI" id="CHEBI:48828"/>
    </cofactor>
</comment>
<evidence type="ECO:0000313" key="16">
    <source>
        <dbReference type="Proteomes" id="UP000318509"/>
    </source>
</evidence>
<dbReference type="Proteomes" id="UP000318509">
    <property type="component" value="Unassembled WGS sequence"/>
</dbReference>
<dbReference type="PANTHER" id="PTHR11749">
    <property type="entry name" value="RIBULOSE-5-PHOSPHATE-3-EPIMERASE"/>
    <property type="match status" value="1"/>
</dbReference>